<feature type="transmembrane region" description="Helical" evidence="1">
    <location>
        <begin position="33"/>
        <end position="53"/>
    </location>
</feature>
<accession>A0A848M3B0</accession>
<evidence type="ECO:0000313" key="2">
    <source>
        <dbReference type="EMBL" id="NMO95417.1"/>
    </source>
</evidence>
<name>A0A848M3B0_PAELE</name>
<reference evidence="2 3" key="1">
    <citation type="submission" date="2020-04" db="EMBL/GenBank/DDBJ databases">
        <title>Paenibacillus algicola sp. nov., a novel marine bacterium producing alginate lyase.</title>
        <authorList>
            <person name="Huang H."/>
        </authorList>
    </citation>
    <scope>NUCLEOTIDE SEQUENCE [LARGE SCALE GENOMIC DNA]</scope>
    <source>
        <strain evidence="2 3">L7-75</strain>
    </source>
</reference>
<gene>
    <name evidence="2" type="ORF">HII30_06405</name>
</gene>
<dbReference type="EMBL" id="JABBPN010000004">
    <property type="protein sequence ID" value="NMO95417.1"/>
    <property type="molecule type" value="Genomic_DNA"/>
</dbReference>
<dbReference type="RefSeq" id="WP_169504201.1">
    <property type="nucleotide sequence ID" value="NZ_JABBPN010000004.1"/>
</dbReference>
<keyword evidence="3" id="KW-1185">Reference proteome</keyword>
<dbReference type="Proteomes" id="UP000565468">
    <property type="component" value="Unassembled WGS sequence"/>
</dbReference>
<dbReference type="AlphaFoldDB" id="A0A848M3B0"/>
<evidence type="ECO:0000256" key="1">
    <source>
        <dbReference type="SAM" id="Phobius"/>
    </source>
</evidence>
<comment type="caution">
    <text evidence="2">The sequence shown here is derived from an EMBL/GenBank/DDBJ whole genome shotgun (WGS) entry which is preliminary data.</text>
</comment>
<sequence length="61" mass="6662">MEKDIGLSLGLLAGTTFGSGIGFLWNWQSYDLVWSVSIFGMLGMSAGLGYALWSRRSQKIS</sequence>
<evidence type="ECO:0000313" key="3">
    <source>
        <dbReference type="Proteomes" id="UP000565468"/>
    </source>
</evidence>
<keyword evidence="1" id="KW-0812">Transmembrane</keyword>
<protein>
    <submittedName>
        <fullName evidence="2">Uncharacterized protein</fullName>
    </submittedName>
</protein>
<feature type="transmembrane region" description="Helical" evidence="1">
    <location>
        <begin position="7"/>
        <end position="27"/>
    </location>
</feature>
<keyword evidence="1" id="KW-0472">Membrane</keyword>
<keyword evidence="1" id="KW-1133">Transmembrane helix</keyword>
<organism evidence="2 3">
    <name type="scientific">Paenibacillus lemnae</name>
    <dbReference type="NCBI Taxonomy" id="1330551"/>
    <lineage>
        <taxon>Bacteria</taxon>
        <taxon>Bacillati</taxon>
        <taxon>Bacillota</taxon>
        <taxon>Bacilli</taxon>
        <taxon>Bacillales</taxon>
        <taxon>Paenibacillaceae</taxon>
        <taxon>Paenibacillus</taxon>
    </lineage>
</organism>
<proteinExistence type="predicted"/>